<keyword evidence="2" id="KW-1185">Reference proteome</keyword>
<gene>
    <name evidence="1" type="ORF">OHB29_04800</name>
</gene>
<sequence length="84" mass="8853">MGTNSPIIPAETAAHVLFHYGHDGGYQAGTFTTNLITAIDSADPSNKARLELGFPDYVAAVNAMQYSHNGVEYLQSIVRGGVAA</sequence>
<organism evidence="1 2">
    <name type="scientific">Streptomyces violaceus</name>
    <name type="common">Streptomyces venezuelae</name>
    <dbReference type="NCBI Taxonomy" id="1936"/>
    <lineage>
        <taxon>Bacteria</taxon>
        <taxon>Bacillati</taxon>
        <taxon>Actinomycetota</taxon>
        <taxon>Actinomycetes</taxon>
        <taxon>Kitasatosporales</taxon>
        <taxon>Streptomycetaceae</taxon>
        <taxon>Streptomyces</taxon>
    </lineage>
</organism>
<evidence type="ECO:0000313" key="2">
    <source>
        <dbReference type="Proteomes" id="UP001341259"/>
    </source>
</evidence>
<accession>A0ABZ1NLP5</accession>
<proteinExistence type="predicted"/>
<evidence type="ECO:0000313" key="1">
    <source>
        <dbReference type="EMBL" id="WUG92401.1"/>
    </source>
</evidence>
<name>A0ABZ1NLP5_STRVL</name>
<protein>
    <submittedName>
        <fullName evidence="1">Uncharacterized protein</fullName>
    </submittedName>
</protein>
<dbReference type="RefSeq" id="WP_328336824.1">
    <property type="nucleotide sequence ID" value="NZ_CP107906.1"/>
</dbReference>
<dbReference type="Proteomes" id="UP001341259">
    <property type="component" value="Chromosome"/>
</dbReference>
<reference evidence="1 2" key="1">
    <citation type="submission" date="2022-10" db="EMBL/GenBank/DDBJ databases">
        <title>The complete genomes of actinobacterial strains from the NBC collection.</title>
        <authorList>
            <person name="Joergensen T.S."/>
            <person name="Alvarez Arevalo M."/>
            <person name="Sterndorff E.B."/>
            <person name="Faurdal D."/>
            <person name="Vuksanovic O."/>
            <person name="Mourched A.-S."/>
            <person name="Charusanti P."/>
            <person name="Shaw S."/>
            <person name="Blin K."/>
            <person name="Weber T."/>
        </authorList>
    </citation>
    <scope>NUCLEOTIDE SEQUENCE [LARGE SCALE GENOMIC DNA]</scope>
    <source>
        <strain evidence="1 2">NBC_00456</strain>
    </source>
</reference>
<dbReference type="EMBL" id="CP107906">
    <property type="protein sequence ID" value="WUG92401.1"/>
    <property type="molecule type" value="Genomic_DNA"/>
</dbReference>